<dbReference type="RefSeq" id="WP_130609628.1">
    <property type="nucleotide sequence ID" value="NZ_AP019400.1"/>
</dbReference>
<sequence>MQMRQALPLPEIAGMNKARDAWPSWKALTVKERLRILAKLRVLIIRDMDKWIDVLQTEAYKTPMDTLTTELMTVAEAISYYEKRAEALLRTKRMPTPWRFFGSRSYVVRESRGVVAVIAPWNFPLQLSLIPVITALISGNVVLLKPSEKLPLTNQLVTSVIREAGFPDGVCQVIEGGQATVERLIDCRPDHIFFTGGVEAGRNILKHAAKHLIPCELELSGKDPMIVCADALIERAARAAVWGAFMHNGQVCVSVERVYVHERVYTEFVNRVIVLTKGLTQSLTEWSDLNGMTTETGWQHCQSLVDNARSQGADIVAGGLAEGAIPPLFPPTVLTGVTPNMRLMKEEIFGPLLPIIKVKDEQEAVRLANESSYGLNAYIFAEDIVRARKLASQLHTGNCFINDVVQNISNMHLPFGGVKESGYGKIRGVEGLYAFTHAKSIMVNRGKRKKQMNWFPYDPKAFKWLKQAVRLLYGRRSRWLR</sequence>
<dbReference type="Gene3D" id="3.40.605.10">
    <property type="entry name" value="Aldehyde Dehydrogenase, Chain A, domain 1"/>
    <property type="match status" value="1"/>
</dbReference>
<organism evidence="8 9">
    <name type="scientific">Cohnella abietis</name>
    <dbReference type="NCBI Taxonomy" id="2507935"/>
    <lineage>
        <taxon>Bacteria</taxon>
        <taxon>Bacillati</taxon>
        <taxon>Bacillota</taxon>
        <taxon>Bacilli</taxon>
        <taxon>Bacillales</taxon>
        <taxon>Paenibacillaceae</taxon>
        <taxon>Cohnella</taxon>
    </lineage>
</organism>
<gene>
    <name evidence="8" type="primary">gabD2</name>
    <name evidence="8" type="ORF">KCTCHS21_30260</name>
</gene>
<dbReference type="Proteomes" id="UP000289856">
    <property type="component" value="Chromosome"/>
</dbReference>
<dbReference type="GO" id="GO:0016620">
    <property type="term" value="F:oxidoreductase activity, acting on the aldehyde or oxo group of donors, NAD or NADP as acceptor"/>
    <property type="evidence" value="ECO:0007669"/>
    <property type="project" value="InterPro"/>
</dbReference>
<dbReference type="InterPro" id="IPR016163">
    <property type="entry name" value="Ald_DH_C"/>
</dbReference>
<evidence type="ECO:0000256" key="5">
    <source>
        <dbReference type="PROSITE-ProRule" id="PRU10007"/>
    </source>
</evidence>
<dbReference type="GO" id="GO:0006081">
    <property type="term" value="P:aldehyde metabolic process"/>
    <property type="evidence" value="ECO:0007669"/>
    <property type="project" value="InterPro"/>
</dbReference>
<keyword evidence="9" id="KW-1185">Reference proteome</keyword>
<evidence type="ECO:0000256" key="4">
    <source>
        <dbReference type="PIRSR" id="PIRSR036492-1"/>
    </source>
</evidence>
<feature type="domain" description="Aldehyde dehydrogenase" evidence="7">
    <location>
        <begin position="15"/>
        <end position="441"/>
    </location>
</feature>
<feature type="active site" evidence="4 5">
    <location>
        <position position="218"/>
    </location>
</feature>
<dbReference type="EMBL" id="AP019400">
    <property type="protein sequence ID" value="BBI33627.1"/>
    <property type="molecule type" value="Genomic_DNA"/>
</dbReference>
<name>A0A3T1D6B9_9BACL</name>
<evidence type="ECO:0000259" key="7">
    <source>
        <dbReference type="Pfam" id="PF00171"/>
    </source>
</evidence>
<dbReference type="InterPro" id="IPR016161">
    <property type="entry name" value="Ald_DH/histidinol_DH"/>
</dbReference>
<reference evidence="8 9" key="1">
    <citation type="submission" date="2019-01" db="EMBL/GenBank/DDBJ databases">
        <title>Complete genome sequence of Cohnella hallensis HS21 isolated from Korean fir (Abies koreana) rhizospheric soil.</title>
        <authorList>
            <person name="Jiang L."/>
            <person name="Kang S.W."/>
            <person name="Kim S."/>
            <person name="Jung J."/>
            <person name="Kim C.Y."/>
            <person name="Kim D.H."/>
            <person name="Kim S.W."/>
            <person name="Lee J."/>
        </authorList>
    </citation>
    <scope>NUCLEOTIDE SEQUENCE [LARGE SCALE GENOMIC DNA]</scope>
    <source>
        <strain evidence="8 9">HS21</strain>
    </source>
</reference>
<evidence type="ECO:0000256" key="2">
    <source>
        <dbReference type="ARBA" id="ARBA00023002"/>
    </source>
</evidence>
<dbReference type="InterPro" id="IPR029510">
    <property type="entry name" value="Ald_DH_CS_GLU"/>
</dbReference>
<dbReference type="InterPro" id="IPR015590">
    <property type="entry name" value="Aldehyde_DH_dom"/>
</dbReference>
<comment type="similarity">
    <text evidence="1 3 6">Belongs to the aldehyde dehydrogenase family.</text>
</comment>
<evidence type="ECO:0000256" key="1">
    <source>
        <dbReference type="ARBA" id="ARBA00009986"/>
    </source>
</evidence>
<dbReference type="OrthoDB" id="9762913at2"/>
<dbReference type="InterPro" id="IPR016162">
    <property type="entry name" value="Ald_DH_N"/>
</dbReference>
<dbReference type="PANTHER" id="PTHR11699">
    <property type="entry name" value="ALDEHYDE DEHYDROGENASE-RELATED"/>
    <property type="match status" value="1"/>
</dbReference>
<evidence type="ECO:0000313" key="9">
    <source>
        <dbReference type="Proteomes" id="UP000289856"/>
    </source>
</evidence>
<evidence type="ECO:0000256" key="6">
    <source>
        <dbReference type="RuleBase" id="RU003345"/>
    </source>
</evidence>
<proteinExistence type="inferred from homology"/>
<dbReference type="InterPro" id="IPR012394">
    <property type="entry name" value="Aldehyde_DH_NAD(P)"/>
</dbReference>
<keyword evidence="2 3" id="KW-0560">Oxidoreductase</keyword>
<dbReference type="PROSITE" id="PS00687">
    <property type="entry name" value="ALDEHYDE_DEHYDR_GLU"/>
    <property type="match status" value="1"/>
</dbReference>
<dbReference type="PIRSF" id="PIRSF036492">
    <property type="entry name" value="ALDH"/>
    <property type="match status" value="1"/>
</dbReference>
<dbReference type="AlphaFoldDB" id="A0A3T1D6B9"/>
<protein>
    <recommendedName>
        <fullName evidence="3">Aldehyde dehydrogenase</fullName>
    </recommendedName>
</protein>
<evidence type="ECO:0000313" key="8">
    <source>
        <dbReference type="EMBL" id="BBI33627.1"/>
    </source>
</evidence>
<dbReference type="SUPFAM" id="SSF53720">
    <property type="entry name" value="ALDH-like"/>
    <property type="match status" value="1"/>
</dbReference>
<feature type="active site" evidence="4">
    <location>
        <position position="252"/>
    </location>
</feature>
<dbReference type="Gene3D" id="3.40.309.10">
    <property type="entry name" value="Aldehyde Dehydrogenase, Chain A, domain 2"/>
    <property type="match status" value="1"/>
</dbReference>
<dbReference type="Pfam" id="PF00171">
    <property type="entry name" value="Aldedh"/>
    <property type="match status" value="1"/>
</dbReference>
<accession>A0A3T1D6B9</accession>
<evidence type="ECO:0000256" key="3">
    <source>
        <dbReference type="PIRNR" id="PIRNR036492"/>
    </source>
</evidence>
<dbReference type="KEGG" id="cohn:KCTCHS21_30260"/>